<proteinExistence type="predicted"/>
<dbReference type="GO" id="GO:0008380">
    <property type="term" value="P:RNA splicing"/>
    <property type="evidence" value="ECO:0007669"/>
    <property type="project" value="UniProtKB-KW"/>
</dbReference>
<organism evidence="5 6">
    <name type="scientific">Chlorella sorokiniana</name>
    <name type="common">Freshwater green alga</name>
    <dbReference type="NCBI Taxonomy" id="3076"/>
    <lineage>
        <taxon>Eukaryota</taxon>
        <taxon>Viridiplantae</taxon>
        <taxon>Chlorophyta</taxon>
        <taxon>core chlorophytes</taxon>
        <taxon>Trebouxiophyceae</taxon>
        <taxon>Chlorellales</taxon>
        <taxon>Chlorellaceae</taxon>
        <taxon>Chlorella clade</taxon>
        <taxon>Chlorella</taxon>
    </lineage>
</organism>
<evidence type="ECO:0000256" key="2">
    <source>
        <dbReference type="PROSITE-ProRule" id="PRU00176"/>
    </source>
</evidence>
<dbReference type="Proteomes" id="UP000239899">
    <property type="component" value="Unassembled WGS sequence"/>
</dbReference>
<protein>
    <submittedName>
        <fullName evidence="5">Serine arginine-rich splicing factor RSZ21-like isoform X1</fullName>
    </submittedName>
</protein>
<dbReference type="PROSITE" id="PS50102">
    <property type="entry name" value="RRM"/>
    <property type="match status" value="1"/>
</dbReference>
<comment type="caution">
    <text evidence="5">The sequence shown here is derived from an EMBL/GenBank/DDBJ whole genome shotgun (WGS) entry which is preliminary data.</text>
</comment>
<keyword evidence="6" id="KW-1185">Reference proteome</keyword>
<dbReference type="InterPro" id="IPR000504">
    <property type="entry name" value="RRM_dom"/>
</dbReference>
<accession>A0A2P6TYP8</accession>
<dbReference type="Pfam" id="PF00076">
    <property type="entry name" value="RRM_1"/>
    <property type="match status" value="1"/>
</dbReference>
<dbReference type="InterPro" id="IPR012677">
    <property type="entry name" value="Nucleotide-bd_a/b_plait_sf"/>
</dbReference>
<dbReference type="CDD" id="cd12373">
    <property type="entry name" value="RRM_SRSF3_like"/>
    <property type="match status" value="1"/>
</dbReference>
<feature type="compositionally biased region" description="Basic residues" evidence="3">
    <location>
        <begin position="112"/>
        <end position="126"/>
    </location>
</feature>
<dbReference type="STRING" id="3076.A0A2P6TYP8"/>
<feature type="region of interest" description="Disordered" evidence="3">
    <location>
        <begin position="73"/>
        <end position="159"/>
    </location>
</feature>
<keyword evidence="1" id="KW-0508">mRNA splicing</keyword>
<dbReference type="Gene3D" id="3.30.70.330">
    <property type="match status" value="1"/>
</dbReference>
<feature type="domain" description="RRM" evidence="4">
    <location>
        <begin position="5"/>
        <end position="74"/>
    </location>
</feature>
<keyword evidence="2" id="KW-0694">RNA-binding</keyword>
<evidence type="ECO:0000256" key="3">
    <source>
        <dbReference type="SAM" id="MobiDB-lite"/>
    </source>
</evidence>
<gene>
    <name evidence="5" type="ORF">C2E21_2633</name>
</gene>
<dbReference type="SMART" id="SM00360">
    <property type="entry name" value="RRM"/>
    <property type="match status" value="1"/>
</dbReference>
<evidence type="ECO:0000313" key="5">
    <source>
        <dbReference type="EMBL" id="PRW59195.1"/>
    </source>
</evidence>
<dbReference type="InterPro" id="IPR050907">
    <property type="entry name" value="SRSF"/>
</dbReference>
<dbReference type="EMBL" id="LHPG02000004">
    <property type="protein sequence ID" value="PRW59195.1"/>
    <property type="molecule type" value="Genomic_DNA"/>
</dbReference>
<reference evidence="5 6" key="1">
    <citation type="journal article" date="2018" name="Plant J.">
        <title>Genome sequences of Chlorella sorokiniana UTEX 1602 and Micractinium conductrix SAG 241.80: implications to maltose excretion by a green alga.</title>
        <authorList>
            <person name="Arriola M.B."/>
            <person name="Velmurugan N."/>
            <person name="Zhang Y."/>
            <person name="Plunkett M.H."/>
            <person name="Hondzo H."/>
            <person name="Barney B.M."/>
        </authorList>
    </citation>
    <scope>NUCLEOTIDE SEQUENCE [LARGE SCALE GENOMIC DNA]</scope>
    <source>
        <strain evidence="6">UTEX 1602</strain>
    </source>
</reference>
<keyword evidence="1" id="KW-0507">mRNA processing</keyword>
<dbReference type="InterPro" id="IPR035979">
    <property type="entry name" value="RBD_domain_sf"/>
</dbReference>
<evidence type="ECO:0000259" key="4">
    <source>
        <dbReference type="PROSITE" id="PS50102"/>
    </source>
</evidence>
<sequence>MSAAAKLWVGNLAPGIPDRDVEEAFSKYGILRNCWVARKPPGFGFVEFEDRRDAEDAVRGLDGKNGWRVEFARAAGPKTGGGGGGYGGDRYGGGGGGYGGGGYVGGRGRSPSPRRRSPSPPRRRRSPSYDGRRSRSPPRRRSRSRSRRSPARGGSPDQE</sequence>
<dbReference type="OrthoDB" id="5970at2759"/>
<evidence type="ECO:0000313" key="6">
    <source>
        <dbReference type="Proteomes" id="UP000239899"/>
    </source>
</evidence>
<evidence type="ECO:0000256" key="1">
    <source>
        <dbReference type="ARBA" id="ARBA00023187"/>
    </source>
</evidence>
<dbReference type="AlphaFoldDB" id="A0A2P6TYP8"/>
<name>A0A2P6TYP8_CHLSO</name>
<dbReference type="PANTHER" id="PTHR23147">
    <property type="entry name" value="SERINE/ARGININE RICH SPLICING FACTOR"/>
    <property type="match status" value="1"/>
</dbReference>
<dbReference type="SUPFAM" id="SSF54928">
    <property type="entry name" value="RNA-binding domain, RBD"/>
    <property type="match status" value="1"/>
</dbReference>
<feature type="compositionally biased region" description="Basic residues" evidence="3">
    <location>
        <begin position="134"/>
        <end position="150"/>
    </location>
</feature>
<feature type="compositionally biased region" description="Gly residues" evidence="3">
    <location>
        <begin position="78"/>
        <end position="108"/>
    </location>
</feature>
<dbReference type="GO" id="GO:0003723">
    <property type="term" value="F:RNA binding"/>
    <property type="evidence" value="ECO:0007669"/>
    <property type="project" value="UniProtKB-UniRule"/>
</dbReference>